<dbReference type="EMBL" id="JANLCJ010000157">
    <property type="protein sequence ID" value="MCS5736751.1"/>
    <property type="molecule type" value="Genomic_DNA"/>
</dbReference>
<feature type="non-terminal residue" evidence="1">
    <location>
        <position position="1"/>
    </location>
</feature>
<evidence type="ECO:0000313" key="2">
    <source>
        <dbReference type="Proteomes" id="UP001165586"/>
    </source>
</evidence>
<gene>
    <name evidence="1" type="ORF">N1032_23755</name>
</gene>
<reference evidence="1" key="1">
    <citation type="submission" date="2022-08" db="EMBL/GenBank/DDBJ databases">
        <authorList>
            <person name="Deng Y."/>
            <person name="Han X.-F."/>
            <person name="Zhang Y.-Q."/>
        </authorList>
    </citation>
    <scope>NUCLEOTIDE SEQUENCE</scope>
    <source>
        <strain evidence="1">CPCC 203386</strain>
    </source>
</reference>
<protein>
    <submittedName>
        <fullName evidence="1">Uncharacterized protein</fullName>
    </submittedName>
</protein>
<evidence type="ECO:0000313" key="1">
    <source>
        <dbReference type="EMBL" id="MCS5736751.1"/>
    </source>
</evidence>
<organism evidence="1 2">
    <name type="scientific">Herbiconiux daphne</name>
    <dbReference type="NCBI Taxonomy" id="2970914"/>
    <lineage>
        <taxon>Bacteria</taxon>
        <taxon>Bacillati</taxon>
        <taxon>Actinomycetota</taxon>
        <taxon>Actinomycetes</taxon>
        <taxon>Micrococcales</taxon>
        <taxon>Microbacteriaceae</taxon>
        <taxon>Herbiconiux</taxon>
    </lineage>
</organism>
<accession>A0ABT2HA52</accession>
<comment type="caution">
    <text evidence="1">The sequence shown here is derived from an EMBL/GenBank/DDBJ whole genome shotgun (WGS) entry which is preliminary data.</text>
</comment>
<dbReference type="Proteomes" id="UP001165586">
    <property type="component" value="Unassembled WGS sequence"/>
</dbReference>
<name>A0ABT2HA52_9MICO</name>
<dbReference type="RefSeq" id="WP_259542845.1">
    <property type="nucleotide sequence ID" value="NZ_JANLCJ010000157.1"/>
</dbReference>
<keyword evidence="2" id="KW-1185">Reference proteome</keyword>
<proteinExistence type="predicted"/>
<sequence>GSMSPTGTVWWDSTSTFKIGEDHKIDVWSNYKYGAIKFTDYSEGQWDFTGYDIEYVREGNR</sequence>